<keyword evidence="3" id="KW-1185">Reference proteome</keyword>
<feature type="transmembrane region" description="Helical" evidence="1">
    <location>
        <begin position="27"/>
        <end position="46"/>
    </location>
</feature>
<dbReference type="HOGENOM" id="CLU_081702_2_1_6"/>
<keyword evidence="1" id="KW-0472">Membrane</keyword>
<evidence type="ECO:0008006" key="4">
    <source>
        <dbReference type="Google" id="ProtNLM"/>
    </source>
</evidence>
<dbReference type="OrthoDB" id="5515308at2"/>
<dbReference type="KEGG" id="psd:DSC_15565"/>
<keyword evidence="1" id="KW-1133">Transmembrane helix</keyword>
<evidence type="ECO:0000313" key="3">
    <source>
        <dbReference type="Proteomes" id="UP000005870"/>
    </source>
</evidence>
<dbReference type="eggNOG" id="COG4539">
    <property type="taxonomic scope" value="Bacteria"/>
</dbReference>
<proteinExistence type="predicted"/>
<reference evidence="2 3" key="1">
    <citation type="journal article" date="2012" name="J. Bacteriol.">
        <title>Complete Genome Sequence of the BTEX-Degrading Bacterium Pseudoxanthomonas spadix BD-a59.</title>
        <authorList>
            <person name="Lee S.H."/>
            <person name="Jin H.M."/>
            <person name="Lee H.J."/>
            <person name="Kim J.M."/>
            <person name="Jeon C.O."/>
        </authorList>
    </citation>
    <scope>NUCLEOTIDE SEQUENCE [LARGE SCALE GENOMIC DNA]</scope>
    <source>
        <strain evidence="2 3">BD-a59</strain>
    </source>
</reference>
<protein>
    <recommendedName>
        <fullName evidence="4">DUF962 domain-containing protein</fullName>
    </recommendedName>
</protein>
<dbReference type="EMBL" id="CP003093">
    <property type="protein sequence ID" value="AER57757.1"/>
    <property type="molecule type" value="Genomic_DNA"/>
</dbReference>
<feature type="transmembrane region" description="Helical" evidence="1">
    <location>
        <begin position="77"/>
        <end position="97"/>
    </location>
</feature>
<dbReference type="PANTHER" id="PTHR28026">
    <property type="entry name" value="DUF962 DOMAIN PROTEIN (AFU_ORTHOLOGUE AFUA_8G05310)"/>
    <property type="match status" value="1"/>
</dbReference>
<accession>G7UWR0</accession>
<dbReference type="PANTHER" id="PTHR28026:SF9">
    <property type="entry name" value="2-HYDROXY-PALMITIC ACID DIOXYGENASE MPO1"/>
    <property type="match status" value="1"/>
</dbReference>
<dbReference type="GO" id="GO:0016020">
    <property type="term" value="C:membrane"/>
    <property type="evidence" value="ECO:0007669"/>
    <property type="project" value="GOC"/>
</dbReference>
<dbReference type="Proteomes" id="UP000005870">
    <property type="component" value="Chromosome"/>
</dbReference>
<dbReference type="GO" id="GO:0046521">
    <property type="term" value="P:sphingoid catabolic process"/>
    <property type="evidence" value="ECO:0007669"/>
    <property type="project" value="TreeGrafter"/>
</dbReference>
<sequence>MNAPAARTIEDWFASYSRDHRDPVNQAIHAVAVPAILWSVVALLWCIPTQASWLRNGVWAGLAMFAAWSFYNRLSRRLGYGMFVVFFFMGCLCRLVVQRAGLEALLWSAVGVLVPAWIAQLIGHRIEGRKPSFFTDTVYLLIGPLWVLAKFYRSMGWRY</sequence>
<gene>
    <name evidence="2" type="ordered locus">DSC_15565</name>
</gene>
<dbReference type="RefSeq" id="WP_014161929.1">
    <property type="nucleotide sequence ID" value="NC_016147.2"/>
</dbReference>
<feature type="transmembrane region" description="Helical" evidence="1">
    <location>
        <begin position="134"/>
        <end position="152"/>
    </location>
</feature>
<dbReference type="InterPro" id="IPR009305">
    <property type="entry name" value="Mpo1-like"/>
</dbReference>
<name>G7UWR0_PSEUP</name>
<dbReference type="AlphaFoldDB" id="G7UWR0"/>
<evidence type="ECO:0000313" key="2">
    <source>
        <dbReference type="EMBL" id="AER57757.1"/>
    </source>
</evidence>
<feature type="transmembrane region" description="Helical" evidence="1">
    <location>
        <begin position="104"/>
        <end position="122"/>
    </location>
</feature>
<dbReference type="Pfam" id="PF06127">
    <property type="entry name" value="Mpo1-like"/>
    <property type="match status" value="1"/>
</dbReference>
<organism evidence="2 3">
    <name type="scientific">Pseudoxanthomonas spadix (strain BD-a59)</name>
    <dbReference type="NCBI Taxonomy" id="1045855"/>
    <lineage>
        <taxon>Bacteria</taxon>
        <taxon>Pseudomonadati</taxon>
        <taxon>Pseudomonadota</taxon>
        <taxon>Gammaproteobacteria</taxon>
        <taxon>Lysobacterales</taxon>
        <taxon>Lysobacteraceae</taxon>
        <taxon>Pseudoxanthomonas</taxon>
    </lineage>
</organism>
<dbReference type="STRING" id="1045855.DSC_15565"/>
<evidence type="ECO:0000256" key="1">
    <source>
        <dbReference type="SAM" id="Phobius"/>
    </source>
</evidence>
<keyword evidence="1" id="KW-0812">Transmembrane</keyword>